<sequence>MSEIKIGIIGLGRFSRLHFQCLKQIPGVKIAAVVDLDPQRASETAAEWNCKGYTDWSEMLAEQQLDAVTVLTPEAYHVEPVIAALQAGCHVFVEKPLALDEASAQEMIRVSETTGKVLTVGHVCRFDSRLISIKEAIQEGRLGKLRSIYARRNNPKKYFPIYRRTDPIYILGIHDIDLLHWFTGSQVEEVYARRSGPGNNEYDLIWSMLKFADGTIAVIENNWLMPDRTPAEQDVRMEIVGETGTAHFQDPDQTLTFWDNAAVTTPASYAWSETYGNISGALLEELKHFYACVRENKTSAILRPEDALSAVRVAKAILQSCDSGLPVKLG</sequence>
<dbReference type="Gene3D" id="3.30.360.10">
    <property type="entry name" value="Dihydrodipicolinate Reductase, domain 2"/>
    <property type="match status" value="1"/>
</dbReference>
<dbReference type="EMBL" id="JAGGLB010000001">
    <property type="protein sequence ID" value="MBP1988558.1"/>
    <property type="molecule type" value="Genomic_DNA"/>
</dbReference>
<feature type="domain" description="Gfo/Idh/MocA-like oxidoreductase N-terminal" evidence="1">
    <location>
        <begin position="4"/>
        <end position="122"/>
    </location>
</feature>
<dbReference type="Pfam" id="PF22725">
    <property type="entry name" value="GFO_IDH_MocA_C3"/>
    <property type="match status" value="1"/>
</dbReference>
<dbReference type="InterPro" id="IPR036291">
    <property type="entry name" value="NAD(P)-bd_dom_sf"/>
</dbReference>
<dbReference type="Gene3D" id="3.40.50.720">
    <property type="entry name" value="NAD(P)-binding Rossmann-like Domain"/>
    <property type="match status" value="1"/>
</dbReference>
<name>A0ABS4IM26_9BACL</name>
<keyword evidence="4" id="KW-1185">Reference proteome</keyword>
<comment type="caution">
    <text evidence="3">The sequence shown here is derived from an EMBL/GenBank/DDBJ whole genome shotgun (WGS) entry which is preliminary data.</text>
</comment>
<dbReference type="Pfam" id="PF01408">
    <property type="entry name" value="GFO_IDH_MocA"/>
    <property type="match status" value="1"/>
</dbReference>
<feature type="domain" description="GFO/IDH/MocA-like oxidoreductase" evidence="2">
    <location>
        <begin position="133"/>
        <end position="246"/>
    </location>
</feature>
<dbReference type="Proteomes" id="UP001519287">
    <property type="component" value="Unassembled WGS sequence"/>
</dbReference>
<dbReference type="InterPro" id="IPR051450">
    <property type="entry name" value="Gfo/Idh/MocA_Oxidoreductases"/>
</dbReference>
<reference evidence="3 4" key="1">
    <citation type="submission" date="2021-03" db="EMBL/GenBank/DDBJ databases">
        <title>Genomic Encyclopedia of Type Strains, Phase IV (KMG-IV): sequencing the most valuable type-strain genomes for metagenomic binning, comparative biology and taxonomic classification.</title>
        <authorList>
            <person name="Goeker M."/>
        </authorList>
    </citation>
    <scope>NUCLEOTIDE SEQUENCE [LARGE SCALE GENOMIC DNA]</scope>
    <source>
        <strain evidence="3 4">DSM 26048</strain>
    </source>
</reference>
<dbReference type="InterPro" id="IPR000683">
    <property type="entry name" value="Gfo/Idh/MocA-like_OxRdtase_N"/>
</dbReference>
<proteinExistence type="predicted"/>
<evidence type="ECO:0000259" key="1">
    <source>
        <dbReference type="Pfam" id="PF01408"/>
    </source>
</evidence>
<dbReference type="PANTHER" id="PTHR43377">
    <property type="entry name" value="BILIVERDIN REDUCTASE A"/>
    <property type="match status" value="1"/>
</dbReference>
<evidence type="ECO:0000259" key="2">
    <source>
        <dbReference type="Pfam" id="PF22725"/>
    </source>
</evidence>
<dbReference type="RefSeq" id="WP_209968621.1">
    <property type="nucleotide sequence ID" value="NZ_JAGGLB010000001.1"/>
</dbReference>
<dbReference type="SUPFAM" id="SSF55347">
    <property type="entry name" value="Glyceraldehyde-3-phosphate dehydrogenase-like, C-terminal domain"/>
    <property type="match status" value="1"/>
</dbReference>
<evidence type="ECO:0000313" key="3">
    <source>
        <dbReference type="EMBL" id="MBP1988558.1"/>
    </source>
</evidence>
<dbReference type="PANTHER" id="PTHR43377:SF1">
    <property type="entry name" value="BILIVERDIN REDUCTASE A"/>
    <property type="match status" value="1"/>
</dbReference>
<dbReference type="InterPro" id="IPR055170">
    <property type="entry name" value="GFO_IDH_MocA-like_dom"/>
</dbReference>
<evidence type="ECO:0000313" key="4">
    <source>
        <dbReference type="Proteomes" id="UP001519287"/>
    </source>
</evidence>
<organism evidence="3 4">
    <name type="scientific">Paenibacillus eucommiae</name>
    <dbReference type="NCBI Taxonomy" id="1355755"/>
    <lineage>
        <taxon>Bacteria</taxon>
        <taxon>Bacillati</taxon>
        <taxon>Bacillota</taxon>
        <taxon>Bacilli</taxon>
        <taxon>Bacillales</taxon>
        <taxon>Paenibacillaceae</taxon>
        <taxon>Paenibacillus</taxon>
    </lineage>
</organism>
<protein>
    <submittedName>
        <fullName evidence="3">Dehydrogenase</fullName>
    </submittedName>
</protein>
<gene>
    <name evidence="3" type="ORF">J2Z66_000153</name>
</gene>
<dbReference type="SUPFAM" id="SSF51735">
    <property type="entry name" value="NAD(P)-binding Rossmann-fold domains"/>
    <property type="match status" value="1"/>
</dbReference>
<accession>A0ABS4IM26</accession>